<sequence length="135" mass="15722">MNDLPPYYFRVRDNGAAVFRLDVENRQRRIEMDQIAIINTNRGDYKPQSGYTLTDDDIAAIEEWLAARTKLNAHRDIDDIHRAIDQMNITTQWVQSKATDAQLEDITDRFLLAMHDLRSVLVRKKADRMTKSNGE</sequence>
<keyword evidence="2" id="KW-1185">Reference proteome</keyword>
<evidence type="ECO:0000313" key="1">
    <source>
        <dbReference type="EMBL" id="PRY79756.1"/>
    </source>
</evidence>
<dbReference type="AlphaFoldDB" id="A0A2T0W3P4"/>
<accession>A0A2T0W3P4</accession>
<proteinExistence type="predicted"/>
<name>A0A2T0W3P4_9RHOB</name>
<dbReference type="Proteomes" id="UP000238007">
    <property type="component" value="Unassembled WGS sequence"/>
</dbReference>
<organism evidence="1 2">
    <name type="scientific">Yoonia maritima</name>
    <dbReference type="NCBI Taxonomy" id="1435347"/>
    <lineage>
        <taxon>Bacteria</taxon>
        <taxon>Pseudomonadati</taxon>
        <taxon>Pseudomonadota</taxon>
        <taxon>Alphaproteobacteria</taxon>
        <taxon>Rhodobacterales</taxon>
        <taxon>Paracoccaceae</taxon>
        <taxon>Yoonia</taxon>
    </lineage>
</organism>
<dbReference type="EMBL" id="PVTP01000002">
    <property type="protein sequence ID" value="PRY79756.1"/>
    <property type="molecule type" value="Genomic_DNA"/>
</dbReference>
<reference evidence="1 2" key="1">
    <citation type="submission" date="2018-03" db="EMBL/GenBank/DDBJ databases">
        <title>Genomic Encyclopedia of Archaeal and Bacterial Type Strains, Phase II (KMG-II): from individual species to whole genera.</title>
        <authorList>
            <person name="Goeker M."/>
        </authorList>
    </citation>
    <scope>NUCLEOTIDE SEQUENCE [LARGE SCALE GENOMIC DNA]</scope>
    <source>
        <strain evidence="1 2">DSM 101533</strain>
    </source>
</reference>
<evidence type="ECO:0000313" key="2">
    <source>
        <dbReference type="Proteomes" id="UP000238007"/>
    </source>
</evidence>
<gene>
    <name evidence="1" type="ORF">CLV80_102402</name>
</gene>
<dbReference type="RefSeq" id="WP_207766504.1">
    <property type="nucleotide sequence ID" value="NZ_JBHOGK010000002.1"/>
</dbReference>
<protein>
    <submittedName>
        <fullName evidence="1">Uncharacterized protein</fullName>
    </submittedName>
</protein>
<comment type="caution">
    <text evidence="1">The sequence shown here is derived from an EMBL/GenBank/DDBJ whole genome shotgun (WGS) entry which is preliminary data.</text>
</comment>